<keyword evidence="3" id="KW-1185">Reference proteome</keyword>
<sequence length="548" mass="64987">MMFQSKVITTQVEFEQYQSTWEAIIQKIDNNNPFIEFTWLTCWWQTVGNKKNIEIYVISEQQTIIGFIPLEKKNINHKETEYSFMAVGDASYMDIVAEEQYKKKILQFLVTTVLKTTEKTTISLHGLVENAPTSMYLEWLLQKEGVTFDFTRTVAPNITINELDKTAYFHKRRKLFGLNRLEQSLEQQGEICFRQVKVEELDKMYQLFDDRWQMKNDTSGFTTREKRQFHRKLIEETNLVTIDGLFLDDELLAFSFGYRLRGTYLGCNIAFEPAFACFGLGNILDKKLITNSFNEEDKIFDFSIGFEKYKFNWATETLYLRYYTFGNKAVQHKVTWQNTKNLIKQQIKKNDKLVAFKRNTLGKWLYYLKKPLRIWQPIKNAFAYHCTQIYVLPAHSMEKENRLNKKIPLMQLYNTTKNEDCIMNSFKGSVYYEMNKTDRYTINKTLIHKKYWLNSIVLPKKSLFIDGVVTTANLANWNDETIYCSANRWDIDKKKLLNHMGFTKVTAIYTIKFLNIQKFYGKNLILKSAKRYEFIFPEKLKAVKEDVK</sequence>
<name>A0A2U3AJ01_9BACL</name>
<gene>
    <name evidence="2" type="ORF">DEX24_13145</name>
</gene>
<dbReference type="OrthoDB" id="9808976at2"/>
<dbReference type="InterPro" id="IPR016181">
    <property type="entry name" value="Acyl_CoA_acyltransferase"/>
</dbReference>
<dbReference type="Pfam" id="PF13480">
    <property type="entry name" value="Acetyltransf_6"/>
    <property type="match status" value="1"/>
</dbReference>
<comment type="caution">
    <text evidence="2">The sequence shown here is derived from an EMBL/GenBank/DDBJ whole genome shotgun (WGS) entry which is preliminary data.</text>
</comment>
<evidence type="ECO:0000259" key="1">
    <source>
        <dbReference type="Pfam" id="PF13480"/>
    </source>
</evidence>
<dbReference type="InterPro" id="IPR038740">
    <property type="entry name" value="BioF2-like_GNAT_dom"/>
</dbReference>
<dbReference type="AlphaFoldDB" id="A0A2U3AJ01"/>
<reference evidence="2 3" key="1">
    <citation type="submission" date="2018-05" db="EMBL/GenBank/DDBJ databases">
        <title>Kurthia sibirica genome sequence.</title>
        <authorList>
            <person name="Maclea K.S."/>
            <person name="Goen A.E."/>
        </authorList>
    </citation>
    <scope>NUCLEOTIDE SEQUENCE [LARGE SCALE GENOMIC DNA]</scope>
    <source>
        <strain evidence="2 3">ATCC 49154</strain>
    </source>
</reference>
<evidence type="ECO:0000313" key="3">
    <source>
        <dbReference type="Proteomes" id="UP000245938"/>
    </source>
</evidence>
<protein>
    <recommendedName>
        <fullName evidence="1">BioF2-like acetyltransferase domain-containing protein</fullName>
    </recommendedName>
</protein>
<evidence type="ECO:0000313" key="2">
    <source>
        <dbReference type="EMBL" id="PWI24532.1"/>
    </source>
</evidence>
<dbReference type="SUPFAM" id="SSF55729">
    <property type="entry name" value="Acyl-CoA N-acyltransferases (Nat)"/>
    <property type="match status" value="1"/>
</dbReference>
<proteinExistence type="predicted"/>
<feature type="domain" description="BioF2-like acetyltransferase" evidence="1">
    <location>
        <begin position="177"/>
        <end position="310"/>
    </location>
</feature>
<dbReference type="Proteomes" id="UP000245938">
    <property type="component" value="Unassembled WGS sequence"/>
</dbReference>
<dbReference type="EMBL" id="QFVR01000020">
    <property type="protein sequence ID" value="PWI24532.1"/>
    <property type="molecule type" value="Genomic_DNA"/>
</dbReference>
<accession>A0A2U3AJ01</accession>
<organism evidence="2 3">
    <name type="scientific">Kurthia sibirica</name>
    <dbReference type="NCBI Taxonomy" id="202750"/>
    <lineage>
        <taxon>Bacteria</taxon>
        <taxon>Bacillati</taxon>
        <taxon>Bacillota</taxon>
        <taxon>Bacilli</taxon>
        <taxon>Bacillales</taxon>
        <taxon>Caryophanaceae</taxon>
        <taxon>Kurthia</taxon>
    </lineage>
</organism>